<evidence type="ECO:0000256" key="2">
    <source>
        <dbReference type="ARBA" id="ARBA00022679"/>
    </source>
</evidence>
<keyword evidence="8" id="KW-1185">Reference proteome</keyword>
<reference evidence="7" key="1">
    <citation type="submission" date="2016-12" db="EMBL/GenBank/DDBJ databases">
        <title>The genomes of Aspergillus section Nigri reveals drivers in fungal speciation.</title>
        <authorList>
            <consortium name="DOE Joint Genome Institute"/>
            <person name="Vesth T.C."/>
            <person name="Nybo J."/>
            <person name="Theobald S."/>
            <person name="Brandl J."/>
            <person name="Frisvad J.C."/>
            <person name="Nielsen K.F."/>
            <person name="Lyhne E.K."/>
            <person name="Kogle M.E."/>
            <person name="Kuo A."/>
            <person name="Riley R."/>
            <person name="Clum A."/>
            <person name="Nolan M."/>
            <person name="Lipzen A."/>
            <person name="Salamov A."/>
            <person name="Henrissat B."/>
            <person name="Wiebenga A."/>
            <person name="De vries R.P."/>
            <person name="Grigoriev I.V."/>
            <person name="Mortensen U.H."/>
            <person name="Andersen M.R."/>
            <person name="Baker S.E."/>
        </authorList>
    </citation>
    <scope>NUCLEOTIDE SEQUENCE</scope>
    <source>
        <strain evidence="7">IBT 28561</strain>
    </source>
</reference>
<keyword evidence="2" id="KW-0808">Transferase</keyword>
<comment type="caution">
    <text evidence="7">The sequence shown here is derived from an EMBL/GenBank/DDBJ whole genome shotgun (WGS) entry which is preliminary data.</text>
</comment>
<dbReference type="PANTHER" id="PTHR45646">
    <property type="entry name" value="SERINE/THREONINE-PROTEIN KINASE DOA-RELATED"/>
    <property type="match status" value="1"/>
</dbReference>
<dbReference type="PROSITE" id="PS50011">
    <property type="entry name" value="PROTEIN_KINASE_DOM"/>
    <property type="match status" value="1"/>
</dbReference>
<dbReference type="Pfam" id="PF00069">
    <property type="entry name" value="Pkinase"/>
    <property type="match status" value="1"/>
</dbReference>
<evidence type="ECO:0000256" key="5">
    <source>
        <dbReference type="ARBA" id="ARBA00022840"/>
    </source>
</evidence>
<evidence type="ECO:0000313" key="8">
    <source>
        <dbReference type="Proteomes" id="UP000234254"/>
    </source>
</evidence>
<evidence type="ECO:0000256" key="4">
    <source>
        <dbReference type="ARBA" id="ARBA00022777"/>
    </source>
</evidence>
<dbReference type="GeneID" id="36547206"/>
<dbReference type="AlphaFoldDB" id="A0A2I1CR44"/>
<dbReference type="PROSITE" id="PS00108">
    <property type="entry name" value="PROTEIN_KINASE_ST"/>
    <property type="match status" value="1"/>
</dbReference>
<keyword evidence="1" id="KW-0723">Serine/threonine-protein kinase</keyword>
<accession>A0A2I1CR44</accession>
<organism evidence="7 8">
    <name type="scientific">Aspergillus campestris (strain IBT 28561)</name>
    <dbReference type="NCBI Taxonomy" id="1392248"/>
    <lineage>
        <taxon>Eukaryota</taxon>
        <taxon>Fungi</taxon>
        <taxon>Dikarya</taxon>
        <taxon>Ascomycota</taxon>
        <taxon>Pezizomycotina</taxon>
        <taxon>Eurotiomycetes</taxon>
        <taxon>Eurotiomycetidae</taxon>
        <taxon>Eurotiales</taxon>
        <taxon>Aspergillaceae</taxon>
        <taxon>Aspergillus</taxon>
        <taxon>Aspergillus subgen. Circumdati</taxon>
    </lineage>
</organism>
<keyword evidence="4" id="KW-0418">Kinase</keyword>
<evidence type="ECO:0000259" key="6">
    <source>
        <dbReference type="PROSITE" id="PS50011"/>
    </source>
</evidence>
<gene>
    <name evidence="7" type="ORF">P168DRAFT_313599</name>
</gene>
<dbReference type="InterPro" id="IPR008271">
    <property type="entry name" value="Ser/Thr_kinase_AS"/>
</dbReference>
<evidence type="ECO:0000256" key="1">
    <source>
        <dbReference type="ARBA" id="ARBA00022527"/>
    </source>
</evidence>
<dbReference type="Gene3D" id="1.10.510.10">
    <property type="entry name" value="Transferase(Phosphotransferase) domain 1"/>
    <property type="match status" value="1"/>
</dbReference>
<dbReference type="VEuPathDB" id="FungiDB:P168DRAFT_313599"/>
<dbReference type="InterPro" id="IPR000719">
    <property type="entry name" value="Prot_kinase_dom"/>
</dbReference>
<dbReference type="GO" id="GO:0005524">
    <property type="term" value="F:ATP binding"/>
    <property type="evidence" value="ECO:0007669"/>
    <property type="project" value="UniProtKB-KW"/>
</dbReference>
<dbReference type="InterPro" id="IPR051175">
    <property type="entry name" value="CLK_kinases"/>
</dbReference>
<sequence length="400" mass="46063">MLTSLRRSFPQLRQRWAPLTFSNPNCARISALQAIEEETIPDYIATWYYPTQIGENLKDRYQVVGKLGYCRYVALKVFINSTSMGQQLDDELNIYRSIEGASQKCSHPGHKYIRSLLDTFDIDGPEEKHRCLVHPPLWESVLAFLFRNPIQRLLTPVLAVVLHRLFLALDYLHTACNIIHTDIKADNLMFGIDDDSVFHDFEANELQQPSPRKELDGRTVYISRELRMPKRLGPPVLSDFGSAVFGDEEHTEDVQPDVYRAPEVILQAPWTYSIDVWNAGCMVWNLYEGGSLFSGYDPEFQAYRSRAHLAEMISLLGPPPQSFIARGQLTKKFFSEEGTFSAGIPIEKRVSLEERESSLEGVEKEKFLCLVRKMLQWEPGKRSFSKALIEDEWLQRELHK</sequence>
<dbReference type="SMART" id="SM00220">
    <property type="entry name" value="S_TKc"/>
    <property type="match status" value="1"/>
</dbReference>
<feature type="domain" description="Protein kinase" evidence="6">
    <location>
        <begin position="47"/>
        <end position="394"/>
    </location>
</feature>
<keyword evidence="5" id="KW-0067">ATP-binding</keyword>
<dbReference type="SUPFAM" id="SSF56112">
    <property type="entry name" value="Protein kinase-like (PK-like)"/>
    <property type="match status" value="1"/>
</dbReference>
<name>A0A2I1CR44_ASPC2</name>
<dbReference type="InterPro" id="IPR011009">
    <property type="entry name" value="Kinase-like_dom_sf"/>
</dbReference>
<dbReference type="GO" id="GO:0043484">
    <property type="term" value="P:regulation of RNA splicing"/>
    <property type="evidence" value="ECO:0007669"/>
    <property type="project" value="TreeGrafter"/>
</dbReference>
<dbReference type="Proteomes" id="UP000234254">
    <property type="component" value="Unassembled WGS sequence"/>
</dbReference>
<dbReference type="GO" id="GO:0005634">
    <property type="term" value="C:nucleus"/>
    <property type="evidence" value="ECO:0007669"/>
    <property type="project" value="TreeGrafter"/>
</dbReference>
<proteinExistence type="predicted"/>
<evidence type="ECO:0000256" key="3">
    <source>
        <dbReference type="ARBA" id="ARBA00022741"/>
    </source>
</evidence>
<protein>
    <submittedName>
        <fullName evidence="7">Kinase-like protein</fullName>
    </submittedName>
</protein>
<keyword evidence="3" id="KW-0547">Nucleotide-binding</keyword>
<dbReference type="EMBL" id="MSFM01000016">
    <property type="protein sequence ID" value="PKY00101.1"/>
    <property type="molecule type" value="Genomic_DNA"/>
</dbReference>
<dbReference type="OrthoDB" id="5979581at2759"/>
<dbReference type="Gene3D" id="3.30.200.20">
    <property type="entry name" value="Phosphorylase Kinase, domain 1"/>
    <property type="match status" value="1"/>
</dbReference>
<dbReference type="PANTHER" id="PTHR45646:SF11">
    <property type="entry name" value="SERINE_THREONINE-PROTEIN KINASE DOA"/>
    <property type="match status" value="1"/>
</dbReference>
<dbReference type="GO" id="GO:0004674">
    <property type="term" value="F:protein serine/threonine kinase activity"/>
    <property type="evidence" value="ECO:0007669"/>
    <property type="project" value="UniProtKB-KW"/>
</dbReference>
<evidence type="ECO:0000313" key="7">
    <source>
        <dbReference type="EMBL" id="PKY00101.1"/>
    </source>
</evidence>
<dbReference type="RefSeq" id="XP_024688695.1">
    <property type="nucleotide sequence ID" value="XM_024839682.1"/>
</dbReference>